<evidence type="ECO:0000256" key="1">
    <source>
        <dbReference type="ARBA" id="ARBA00004651"/>
    </source>
</evidence>
<accession>A0ABW3XTV1</accession>
<feature type="transmembrane region" description="Helical" evidence="8">
    <location>
        <begin position="446"/>
        <end position="462"/>
    </location>
</feature>
<keyword evidence="11" id="KW-1185">Reference proteome</keyword>
<evidence type="ECO:0000256" key="5">
    <source>
        <dbReference type="ARBA" id="ARBA00023136"/>
    </source>
</evidence>
<protein>
    <submittedName>
        <fullName evidence="10">FUSC family protein</fullName>
    </submittedName>
</protein>
<dbReference type="PANTHER" id="PTHR30509:SF9">
    <property type="entry name" value="MULTIDRUG RESISTANCE PROTEIN MDTO"/>
    <property type="match status" value="1"/>
</dbReference>
<dbReference type="InterPro" id="IPR049453">
    <property type="entry name" value="Memb_transporter_dom"/>
</dbReference>
<feature type="transmembrane region" description="Helical" evidence="8">
    <location>
        <begin position="147"/>
        <end position="165"/>
    </location>
</feature>
<feature type="transmembrane region" description="Helical" evidence="8">
    <location>
        <begin position="40"/>
        <end position="61"/>
    </location>
</feature>
<dbReference type="Proteomes" id="UP001597058">
    <property type="component" value="Unassembled WGS sequence"/>
</dbReference>
<name>A0ABW3XTV1_9ACTN</name>
<feature type="transmembrane region" description="Helical" evidence="8">
    <location>
        <begin position="92"/>
        <end position="113"/>
    </location>
</feature>
<feature type="transmembrane region" description="Helical" evidence="8">
    <location>
        <begin position="177"/>
        <end position="196"/>
    </location>
</feature>
<gene>
    <name evidence="10" type="ORF">ACFQ5X_45620</name>
</gene>
<evidence type="ECO:0000256" key="2">
    <source>
        <dbReference type="ARBA" id="ARBA00022475"/>
    </source>
</evidence>
<evidence type="ECO:0000313" key="10">
    <source>
        <dbReference type="EMBL" id="MFD1313011.1"/>
    </source>
</evidence>
<sequence>MPFSRRFVPRVPWRGWRHAAVGAGRALSPRGALTLHDVDGAFFFAVRAALAMGLVGVPIVQAGRPDLAVYAMLGSFTTTFGRNLPYDRRARVLAVVAVAMTACVGCGSALAAWAGSGGAGGVGTAAAVAATAVVAGLAKFVCDATRLSGLGAVLLLFAFAVAANGTPTGAEVLPHTALAAAGAAFAWLLAVSGRLVHPDRPQRLAVATALRKLAELLDASAVGDVPGRTRHAATVAVLHAYYCLGLPPPTPTRRAAAGRDAVFVRLTDLSWTLLIGSVRRPPGDPVATARHLRRQARLLTDRRRRVPPALTEPLHQYEAPTPSAKVRNAGTPSSTSSTSSTGTSATPGDPAVLRATTLLMGRPGGPDRLAALAVPALRMALGTGVAGGLAAVLNLEHGYWAAISAAAVLHSVNLRTTAQRAVQRTLGTALGLLLALGVLAAHPEPVELALVIVVLEFLLEYVAARNYALAVVFLTPIALLLSDLAAPSPAGELVLDRVLGSAVGIAVGLGCALLIVHDRAAVRVERALAACKGAAEQAEWALRDPLSEPNGQALPVVQVSLAMSVVELREADDTAAGELWPAEIDPTELAASEQRAYLLLHRLHGLRS</sequence>
<evidence type="ECO:0000256" key="4">
    <source>
        <dbReference type="ARBA" id="ARBA00022989"/>
    </source>
</evidence>
<evidence type="ECO:0000256" key="6">
    <source>
        <dbReference type="ARBA" id="ARBA00043993"/>
    </source>
</evidence>
<feature type="transmembrane region" description="Helical" evidence="8">
    <location>
        <begin position="119"/>
        <end position="140"/>
    </location>
</feature>
<feature type="region of interest" description="Disordered" evidence="7">
    <location>
        <begin position="299"/>
        <end position="350"/>
    </location>
</feature>
<comment type="similarity">
    <text evidence="6">Belongs to the YccS/YhfK family.</text>
</comment>
<comment type="caution">
    <text evidence="10">The sequence shown here is derived from an EMBL/GenBank/DDBJ whole genome shotgun (WGS) entry which is preliminary data.</text>
</comment>
<feature type="transmembrane region" description="Helical" evidence="8">
    <location>
        <begin position="67"/>
        <end position="85"/>
    </location>
</feature>
<feature type="transmembrane region" description="Helical" evidence="8">
    <location>
        <begin position="421"/>
        <end position="440"/>
    </location>
</feature>
<evidence type="ECO:0000256" key="3">
    <source>
        <dbReference type="ARBA" id="ARBA00022692"/>
    </source>
</evidence>
<dbReference type="Pfam" id="PF13515">
    <property type="entry name" value="FUSC_2"/>
    <property type="match status" value="1"/>
</dbReference>
<organism evidence="10 11">
    <name type="scientific">Streptomyces kaempferi</name>
    <dbReference type="NCBI Taxonomy" id="333725"/>
    <lineage>
        <taxon>Bacteria</taxon>
        <taxon>Bacillati</taxon>
        <taxon>Actinomycetota</taxon>
        <taxon>Actinomycetes</taxon>
        <taxon>Kitasatosporales</taxon>
        <taxon>Streptomycetaceae</taxon>
        <taxon>Streptomyces</taxon>
    </lineage>
</organism>
<evidence type="ECO:0000256" key="7">
    <source>
        <dbReference type="SAM" id="MobiDB-lite"/>
    </source>
</evidence>
<dbReference type="RefSeq" id="WP_381241866.1">
    <property type="nucleotide sequence ID" value="NZ_JBHSKH010000103.1"/>
</dbReference>
<reference evidence="11" key="1">
    <citation type="journal article" date="2019" name="Int. J. Syst. Evol. Microbiol.">
        <title>The Global Catalogue of Microorganisms (GCM) 10K type strain sequencing project: providing services to taxonomists for standard genome sequencing and annotation.</title>
        <authorList>
            <consortium name="The Broad Institute Genomics Platform"/>
            <consortium name="The Broad Institute Genome Sequencing Center for Infectious Disease"/>
            <person name="Wu L."/>
            <person name="Ma J."/>
        </authorList>
    </citation>
    <scope>NUCLEOTIDE SEQUENCE [LARGE SCALE GENOMIC DNA]</scope>
    <source>
        <strain evidence="11">CGMCC 4.7020</strain>
    </source>
</reference>
<keyword evidence="4 8" id="KW-1133">Transmembrane helix</keyword>
<dbReference type="EMBL" id="JBHTMM010000153">
    <property type="protein sequence ID" value="MFD1313011.1"/>
    <property type="molecule type" value="Genomic_DNA"/>
</dbReference>
<dbReference type="PANTHER" id="PTHR30509">
    <property type="entry name" value="P-HYDROXYBENZOIC ACID EFFLUX PUMP SUBUNIT-RELATED"/>
    <property type="match status" value="1"/>
</dbReference>
<feature type="transmembrane region" description="Helical" evidence="8">
    <location>
        <begin position="498"/>
        <end position="516"/>
    </location>
</feature>
<keyword evidence="2" id="KW-1003">Cell membrane</keyword>
<evidence type="ECO:0000259" key="9">
    <source>
        <dbReference type="Pfam" id="PF13515"/>
    </source>
</evidence>
<keyword evidence="5 8" id="KW-0472">Membrane</keyword>
<feature type="domain" description="Integral membrane bound transporter" evidence="9">
    <location>
        <begin position="386"/>
        <end position="509"/>
    </location>
</feature>
<feature type="transmembrane region" description="Helical" evidence="8">
    <location>
        <begin position="467"/>
        <end position="486"/>
    </location>
</feature>
<comment type="subcellular location">
    <subcellularLocation>
        <location evidence="1">Cell membrane</location>
        <topology evidence="1">Multi-pass membrane protein</topology>
    </subcellularLocation>
</comment>
<evidence type="ECO:0000313" key="11">
    <source>
        <dbReference type="Proteomes" id="UP001597058"/>
    </source>
</evidence>
<proteinExistence type="inferred from homology"/>
<evidence type="ECO:0000256" key="8">
    <source>
        <dbReference type="SAM" id="Phobius"/>
    </source>
</evidence>
<keyword evidence="3 8" id="KW-0812">Transmembrane</keyword>
<feature type="compositionally biased region" description="Low complexity" evidence="7">
    <location>
        <begin position="329"/>
        <end position="348"/>
    </location>
</feature>